<feature type="non-terminal residue" evidence="1">
    <location>
        <position position="98"/>
    </location>
</feature>
<sequence>MIDEDTLVAELKRLWGKPSLDKTKALLNKIDLSDVDLNKVGEQLDLLDDMDFACYCKMMLVSRSVGLLKSREDGYKVLRWLRRLSLSNKSDDDRFIRN</sequence>
<evidence type="ECO:0000313" key="1">
    <source>
        <dbReference type="EMBL" id="RZF45314.1"/>
    </source>
</evidence>
<dbReference type="Proteomes" id="UP000291343">
    <property type="component" value="Unassembled WGS sequence"/>
</dbReference>
<reference evidence="1 2" key="1">
    <citation type="journal article" date="2017" name="Gigascience">
        <title>Genome sequence of the small brown planthopper, Laodelphax striatellus.</title>
        <authorList>
            <person name="Zhu J."/>
            <person name="Jiang F."/>
            <person name="Wang X."/>
            <person name="Yang P."/>
            <person name="Bao Y."/>
            <person name="Zhao W."/>
            <person name="Wang W."/>
            <person name="Lu H."/>
            <person name="Wang Q."/>
            <person name="Cui N."/>
            <person name="Li J."/>
            <person name="Chen X."/>
            <person name="Luo L."/>
            <person name="Yu J."/>
            <person name="Kang L."/>
            <person name="Cui F."/>
        </authorList>
    </citation>
    <scope>NUCLEOTIDE SEQUENCE [LARGE SCALE GENOMIC DNA]</scope>
    <source>
        <strain evidence="1">Lst14</strain>
    </source>
</reference>
<organism evidence="1 2">
    <name type="scientific">Laodelphax striatellus</name>
    <name type="common">Small brown planthopper</name>
    <name type="synonym">Delphax striatella</name>
    <dbReference type="NCBI Taxonomy" id="195883"/>
    <lineage>
        <taxon>Eukaryota</taxon>
        <taxon>Metazoa</taxon>
        <taxon>Ecdysozoa</taxon>
        <taxon>Arthropoda</taxon>
        <taxon>Hexapoda</taxon>
        <taxon>Insecta</taxon>
        <taxon>Pterygota</taxon>
        <taxon>Neoptera</taxon>
        <taxon>Paraneoptera</taxon>
        <taxon>Hemiptera</taxon>
        <taxon>Auchenorrhyncha</taxon>
        <taxon>Fulgoroidea</taxon>
        <taxon>Delphacidae</taxon>
        <taxon>Criomorphinae</taxon>
        <taxon>Laodelphax</taxon>
    </lineage>
</organism>
<keyword evidence="2" id="KW-1185">Reference proteome</keyword>
<dbReference type="InParanoid" id="A0A482XI27"/>
<comment type="caution">
    <text evidence="1">The sequence shown here is derived from an EMBL/GenBank/DDBJ whole genome shotgun (WGS) entry which is preliminary data.</text>
</comment>
<proteinExistence type="predicted"/>
<protein>
    <submittedName>
        <fullName evidence="1">Uncharacterized protein</fullName>
    </submittedName>
</protein>
<name>A0A482XI27_LAOST</name>
<accession>A0A482XI27</accession>
<evidence type="ECO:0000313" key="2">
    <source>
        <dbReference type="Proteomes" id="UP000291343"/>
    </source>
</evidence>
<dbReference type="EMBL" id="QKKF02009331">
    <property type="protein sequence ID" value="RZF45314.1"/>
    <property type="molecule type" value="Genomic_DNA"/>
</dbReference>
<dbReference type="AlphaFoldDB" id="A0A482XI27"/>
<gene>
    <name evidence="1" type="ORF">LSTR_LSTR016895</name>
</gene>